<sequence>MSTAKSTNRVKVLVECAVMVALATVLSLIKLYELPYGGSVTAASMLPILIIAYRHGTGVGLGTALVYGVIQQLLSLKTLGYVSTWQSTVAVIMLDYVVAFAVIGLGGIFRKKGRSAASALLWGGLFVCILRYICHVISGATVWAGISIPTKAALIYSFSYNATYMLPETVILLAVTVYIASVLDFDAELPVRIKGNTQDPVALVLPAVGGLCVAAAIVFDAVKILPLMQDAESGEMKFELLANVNYTPVIIVTAVCAVLAAVCFIVAGSRKKNAKA</sequence>
<keyword evidence="1" id="KW-1133">Transmembrane helix</keyword>
<feature type="transmembrane region" description="Helical" evidence="1">
    <location>
        <begin position="12"/>
        <end position="29"/>
    </location>
</feature>
<accession>R6TAE6</accession>
<reference evidence="2" key="1">
    <citation type="submission" date="2012-11" db="EMBL/GenBank/DDBJ databases">
        <title>Dependencies among metagenomic species, viruses, plasmids and units of genetic variation.</title>
        <authorList>
            <person name="Nielsen H.B."/>
            <person name="Almeida M."/>
            <person name="Juncker A.S."/>
            <person name="Rasmussen S."/>
            <person name="Li J."/>
            <person name="Sunagawa S."/>
            <person name="Plichta D."/>
            <person name="Gautier L."/>
            <person name="Le Chatelier E."/>
            <person name="Peletier E."/>
            <person name="Bonde I."/>
            <person name="Nielsen T."/>
            <person name="Manichanh C."/>
            <person name="Arumugam M."/>
            <person name="Batto J."/>
            <person name="Santos M.B.Q.D."/>
            <person name="Blom N."/>
            <person name="Borruel N."/>
            <person name="Burgdorf K.S."/>
            <person name="Boumezbeur F."/>
            <person name="Casellas F."/>
            <person name="Dore J."/>
            <person name="Guarner F."/>
            <person name="Hansen T."/>
            <person name="Hildebrand F."/>
            <person name="Kaas R.S."/>
            <person name="Kennedy S."/>
            <person name="Kristiansen K."/>
            <person name="Kultima J.R."/>
            <person name="Leonard P."/>
            <person name="Levenez F."/>
            <person name="Lund O."/>
            <person name="Moumen B."/>
            <person name="Le Paslier D."/>
            <person name="Pons N."/>
            <person name="Pedersen O."/>
            <person name="Prifti E."/>
            <person name="Qin J."/>
            <person name="Raes J."/>
            <person name="Tap J."/>
            <person name="Tims S."/>
            <person name="Ussery D.W."/>
            <person name="Yamada T."/>
            <person name="MetaHit consortium"/>
            <person name="Renault P."/>
            <person name="Sicheritz-Ponten T."/>
            <person name="Bork P."/>
            <person name="Wang J."/>
            <person name="Brunak S."/>
            <person name="Ehrlich S.D."/>
        </authorList>
    </citation>
    <scope>NUCLEOTIDE SEQUENCE [LARGE SCALE GENOMIC DNA]</scope>
</reference>
<dbReference type="Pfam" id="PF09515">
    <property type="entry name" value="Thia_YuaJ"/>
    <property type="match status" value="1"/>
</dbReference>
<gene>
    <name evidence="2" type="ORF">BN580_00716</name>
</gene>
<dbReference type="Proteomes" id="UP000017938">
    <property type="component" value="Unassembled WGS sequence"/>
</dbReference>
<dbReference type="Gene3D" id="1.10.1760.20">
    <property type="match status" value="1"/>
</dbReference>
<name>R6TAE6_9BACT</name>
<dbReference type="AlphaFoldDB" id="R6TAE6"/>
<dbReference type="EMBL" id="CBFW010000029">
    <property type="protein sequence ID" value="CDC70378.1"/>
    <property type="molecule type" value="Genomic_DNA"/>
</dbReference>
<feature type="transmembrane region" description="Helical" evidence="1">
    <location>
        <begin position="121"/>
        <end position="144"/>
    </location>
</feature>
<evidence type="ECO:0000313" key="3">
    <source>
        <dbReference type="Proteomes" id="UP000017938"/>
    </source>
</evidence>
<keyword evidence="1" id="KW-0472">Membrane</keyword>
<comment type="caution">
    <text evidence="2">The sequence shown here is derived from an EMBL/GenBank/DDBJ whole genome shotgun (WGS) entry which is preliminary data.</text>
</comment>
<keyword evidence="1" id="KW-0812">Transmembrane</keyword>
<dbReference type="GO" id="GO:0015234">
    <property type="term" value="F:thiamine transmembrane transporter activity"/>
    <property type="evidence" value="ECO:0007669"/>
    <property type="project" value="InterPro"/>
</dbReference>
<protein>
    <submittedName>
        <fullName evidence="2">Predicted membrane protein</fullName>
    </submittedName>
</protein>
<proteinExistence type="predicted"/>
<feature type="transmembrane region" description="Helical" evidence="1">
    <location>
        <begin position="246"/>
        <end position="267"/>
    </location>
</feature>
<organism evidence="2 3">
    <name type="scientific">Candidatus Colimorpha enterica</name>
    <dbReference type="NCBI Taxonomy" id="3083063"/>
    <lineage>
        <taxon>Bacteria</taxon>
        <taxon>Pseudomonadati</taxon>
        <taxon>Bacteroidota</taxon>
        <taxon>Bacteroidia</taxon>
        <taxon>Bacteroidales</taxon>
        <taxon>Candidatus Colimorpha</taxon>
    </lineage>
</organism>
<dbReference type="STRING" id="1263015.BN580_00716"/>
<dbReference type="GO" id="GO:0005886">
    <property type="term" value="C:plasma membrane"/>
    <property type="evidence" value="ECO:0007669"/>
    <property type="project" value="InterPro"/>
</dbReference>
<evidence type="ECO:0000256" key="1">
    <source>
        <dbReference type="SAM" id="Phobius"/>
    </source>
</evidence>
<evidence type="ECO:0000313" key="2">
    <source>
        <dbReference type="EMBL" id="CDC70378.1"/>
    </source>
</evidence>
<feature type="transmembrane region" description="Helical" evidence="1">
    <location>
        <begin position="203"/>
        <end position="226"/>
    </location>
</feature>
<feature type="transmembrane region" description="Helical" evidence="1">
    <location>
        <begin position="35"/>
        <end position="53"/>
    </location>
</feature>
<feature type="transmembrane region" description="Helical" evidence="1">
    <location>
        <begin position="164"/>
        <end position="183"/>
    </location>
</feature>
<dbReference type="InterPro" id="IPR012651">
    <property type="entry name" value="Thia_Transptr_ThiT"/>
</dbReference>
<feature type="transmembrane region" description="Helical" evidence="1">
    <location>
        <begin position="89"/>
        <end position="109"/>
    </location>
</feature>